<feature type="transmembrane region" description="Helical" evidence="1">
    <location>
        <begin position="140"/>
        <end position="159"/>
    </location>
</feature>
<feature type="transmembrane region" description="Helical" evidence="1">
    <location>
        <begin position="166"/>
        <end position="184"/>
    </location>
</feature>
<comment type="caution">
    <text evidence="2">The sequence shown here is derived from an EMBL/GenBank/DDBJ whole genome shotgun (WGS) entry which is preliminary data.</text>
</comment>
<dbReference type="Proteomes" id="UP001464891">
    <property type="component" value="Unassembled WGS sequence"/>
</dbReference>
<feature type="transmembrane region" description="Helical" evidence="1">
    <location>
        <begin position="58"/>
        <end position="77"/>
    </location>
</feature>
<evidence type="ECO:0000313" key="3">
    <source>
        <dbReference type="Proteomes" id="UP001464891"/>
    </source>
</evidence>
<evidence type="ECO:0000256" key="1">
    <source>
        <dbReference type="SAM" id="Phobius"/>
    </source>
</evidence>
<protein>
    <submittedName>
        <fullName evidence="2">Uncharacterized protein</fullName>
    </submittedName>
</protein>
<keyword evidence="1" id="KW-0472">Membrane</keyword>
<dbReference type="EMBL" id="JAMPKM010000002">
    <property type="protein sequence ID" value="MEP0816285.1"/>
    <property type="molecule type" value="Genomic_DNA"/>
</dbReference>
<evidence type="ECO:0000313" key="2">
    <source>
        <dbReference type="EMBL" id="MEP0816285.1"/>
    </source>
</evidence>
<accession>A0ABV0J3E8</accession>
<dbReference type="RefSeq" id="WP_190433556.1">
    <property type="nucleotide sequence ID" value="NZ_JAMPKM010000002.1"/>
</dbReference>
<organism evidence="2 3">
    <name type="scientific">Trichocoleus desertorum GB2-A4</name>
    <dbReference type="NCBI Taxonomy" id="2933944"/>
    <lineage>
        <taxon>Bacteria</taxon>
        <taxon>Bacillati</taxon>
        <taxon>Cyanobacteriota</taxon>
        <taxon>Cyanophyceae</taxon>
        <taxon>Leptolyngbyales</taxon>
        <taxon>Trichocoleusaceae</taxon>
        <taxon>Trichocoleus</taxon>
    </lineage>
</organism>
<gene>
    <name evidence="2" type="ORF">NC998_04150</name>
</gene>
<sequence>MNLVSPINLDFFNFDIPLLRSKESAFAIEDLPGLWRIHWQVGDKTIISTFYTRIDQACLLWGVISIAIFATAQFLPISWSLQAIWWSALTVFGTLGMHLLTEPWSRFEHFKWVLRWWAWLMLGGVVITDLSIFWGWGDMLLQLCPLWLGLNAVGYLGTGWRMRSRAFILVALIHLLGILILPYFAAWQFLLTGVVIGVSALLIAELQWDSNGNCTQEILAD</sequence>
<feature type="transmembrane region" description="Helical" evidence="1">
    <location>
        <begin position="83"/>
        <end position="101"/>
    </location>
</feature>
<reference evidence="2 3" key="1">
    <citation type="submission" date="2022-04" db="EMBL/GenBank/DDBJ databases">
        <title>Positive selection, recombination, and allopatry shape intraspecific diversity of widespread and dominant cyanobacteria.</title>
        <authorList>
            <person name="Wei J."/>
            <person name="Shu W."/>
            <person name="Hu C."/>
        </authorList>
    </citation>
    <scope>NUCLEOTIDE SEQUENCE [LARGE SCALE GENOMIC DNA]</scope>
    <source>
        <strain evidence="2 3">GB2-A4</strain>
    </source>
</reference>
<keyword evidence="3" id="KW-1185">Reference proteome</keyword>
<keyword evidence="1" id="KW-1133">Transmembrane helix</keyword>
<feature type="transmembrane region" description="Helical" evidence="1">
    <location>
        <begin position="113"/>
        <end position="134"/>
    </location>
</feature>
<name>A0ABV0J3E8_9CYAN</name>
<keyword evidence="1" id="KW-0812">Transmembrane</keyword>
<proteinExistence type="predicted"/>